<evidence type="ECO:0000256" key="1">
    <source>
        <dbReference type="ARBA" id="ARBA00004141"/>
    </source>
</evidence>
<feature type="transmembrane region" description="Helical" evidence="6">
    <location>
        <begin position="228"/>
        <end position="247"/>
    </location>
</feature>
<feature type="transmembrane region" description="Helical" evidence="6">
    <location>
        <begin position="26"/>
        <end position="48"/>
    </location>
</feature>
<dbReference type="PANTHER" id="PTHR13439:SF0">
    <property type="entry name" value="TOPOISOMERASE I DAMAGE AFFECTED PROTEIN 4"/>
    <property type="match status" value="1"/>
</dbReference>
<accession>A0ABP1FLQ5</accession>
<feature type="transmembrane region" description="Helical" evidence="6">
    <location>
        <begin position="267"/>
        <end position="288"/>
    </location>
</feature>
<gene>
    <name evidence="8" type="primary">g2993</name>
    <name evidence="8" type="ORF">VP750_LOCUS2558</name>
</gene>
<protein>
    <submittedName>
        <fullName evidence="8">G2993 protein</fullName>
    </submittedName>
</protein>
<feature type="domain" description="TLC" evidence="7">
    <location>
        <begin position="91"/>
        <end position="270"/>
    </location>
</feature>
<evidence type="ECO:0000256" key="5">
    <source>
        <dbReference type="PROSITE-ProRule" id="PRU00205"/>
    </source>
</evidence>
<sequence length="309" mass="34046">MADGAVTIKTSQQEKDTARAEQAAKLISLASLLLLFVAVALYTGLSIIGWNAYIAAAALFSAGLAGYPLLILLTHAVASQTSRSFTRLGAYDRFLWAQKGPSMLHAVTMTLVGLKVALQKDWMPRDLAGGHNELVSAFLALELAYLVQDLGVEVTKQLRFGRSMHPLGWVHHIVLLIGLPFYYTKPQFDAGVGLLFLCNAAAVPRQLRWYFQASGMPRRRLMYRVNSAMLLLSFLATHVGSMGLVLSGYCKKQHISWREVPYRVPRVYMLAGAVLLAYCGLWLAIVLAEKPVVPRDSGASKRQRDRKAA</sequence>
<evidence type="ECO:0000313" key="8">
    <source>
        <dbReference type="EMBL" id="CAL5220899.1"/>
    </source>
</evidence>
<comment type="caution">
    <text evidence="8">The sequence shown here is derived from an EMBL/GenBank/DDBJ whole genome shotgun (WGS) entry which is preliminary data.</text>
</comment>
<evidence type="ECO:0000256" key="2">
    <source>
        <dbReference type="ARBA" id="ARBA00022692"/>
    </source>
</evidence>
<evidence type="ECO:0000256" key="4">
    <source>
        <dbReference type="ARBA" id="ARBA00023136"/>
    </source>
</evidence>
<dbReference type="InterPro" id="IPR006634">
    <property type="entry name" value="TLC-dom"/>
</dbReference>
<evidence type="ECO:0000256" key="3">
    <source>
        <dbReference type="ARBA" id="ARBA00022989"/>
    </source>
</evidence>
<feature type="transmembrane region" description="Helical" evidence="6">
    <location>
        <begin position="54"/>
        <end position="78"/>
    </location>
</feature>
<dbReference type="EMBL" id="CAXHTA020000004">
    <property type="protein sequence ID" value="CAL5220899.1"/>
    <property type="molecule type" value="Genomic_DNA"/>
</dbReference>
<keyword evidence="3 6" id="KW-1133">Transmembrane helix</keyword>
<dbReference type="PROSITE" id="PS50922">
    <property type="entry name" value="TLC"/>
    <property type="match status" value="1"/>
</dbReference>
<reference evidence="8 9" key="1">
    <citation type="submission" date="2024-06" db="EMBL/GenBank/DDBJ databases">
        <authorList>
            <person name="Kraege A."/>
            <person name="Thomma B."/>
        </authorList>
    </citation>
    <scope>NUCLEOTIDE SEQUENCE [LARGE SCALE GENOMIC DNA]</scope>
</reference>
<proteinExistence type="predicted"/>
<dbReference type="InterPro" id="IPR050846">
    <property type="entry name" value="TLCD"/>
</dbReference>
<name>A0ABP1FLQ5_9CHLO</name>
<evidence type="ECO:0000259" key="7">
    <source>
        <dbReference type="PROSITE" id="PS50922"/>
    </source>
</evidence>
<evidence type="ECO:0000313" key="9">
    <source>
        <dbReference type="Proteomes" id="UP001497392"/>
    </source>
</evidence>
<dbReference type="Proteomes" id="UP001497392">
    <property type="component" value="Unassembled WGS sequence"/>
</dbReference>
<keyword evidence="2 5" id="KW-0812">Transmembrane</keyword>
<dbReference type="PANTHER" id="PTHR13439">
    <property type="entry name" value="CT120 PROTEIN"/>
    <property type="match status" value="1"/>
</dbReference>
<organism evidence="8 9">
    <name type="scientific">Coccomyxa viridis</name>
    <dbReference type="NCBI Taxonomy" id="1274662"/>
    <lineage>
        <taxon>Eukaryota</taxon>
        <taxon>Viridiplantae</taxon>
        <taxon>Chlorophyta</taxon>
        <taxon>core chlorophytes</taxon>
        <taxon>Trebouxiophyceae</taxon>
        <taxon>Trebouxiophyceae incertae sedis</taxon>
        <taxon>Coccomyxaceae</taxon>
        <taxon>Coccomyxa</taxon>
    </lineage>
</organism>
<dbReference type="Pfam" id="PF03798">
    <property type="entry name" value="TRAM_LAG1_CLN8"/>
    <property type="match status" value="1"/>
</dbReference>
<keyword evidence="9" id="KW-1185">Reference proteome</keyword>
<keyword evidence="4 5" id="KW-0472">Membrane</keyword>
<comment type="subcellular location">
    <subcellularLocation>
        <location evidence="1">Membrane</location>
        <topology evidence="1">Multi-pass membrane protein</topology>
    </subcellularLocation>
</comment>
<evidence type="ECO:0000256" key="6">
    <source>
        <dbReference type="SAM" id="Phobius"/>
    </source>
</evidence>